<proteinExistence type="predicted"/>
<dbReference type="GeneID" id="40318158"/>
<keyword evidence="3" id="KW-1185">Reference proteome</keyword>
<dbReference type="AlphaFoldDB" id="A0A3R7LPH7"/>
<dbReference type="EMBL" id="MKKU01000235">
    <property type="protein sequence ID" value="RNF18330.1"/>
    <property type="molecule type" value="Genomic_DNA"/>
</dbReference>
<sequence length="385" mass="41841">MTAIYVCSGTFFLDDGCAGVHGKTRLLLLREGDAAPARTLDAPSDAADALTLAWAIAHDQMTLCPPARDAFPVAALCTPALDALGAKRRWRRHRVGDAHRPPAMPSWLVTAVDVRDLPVLLPVTANRTVTTSRVFASAGFVPPNIPVLAYLAARRRRRCPPRSSPAALKEKRQQQQQQQQQQEEDEDEDDDGVAGAKFGARFPLVSVRATPTTPRQLCSRYALHIEPMWCVEPQEWVDHRRPLQLTLWQVLSYAERLSCALGTLRLDAVLRDAFAHLPTGVRGDPAEELVTEWWPLAGGELPPQDAGSVRLRCRPVPHAPSGASVGFCQVPVCVELLQITAHSFRGGRPSKPGGRLGLVLSPAGNTRFASCSTTCLLPGGDDHPP</sequence>
<protein>
    <submittedName>
        <fullName evidence="2">Uncharacterized protein</fullName>
    </submittedName>
</protein>
<feature type="compositionally biased region" description="Acidic residues" evidence="1">
    <location>
        <begin position="182"/>
        <end position="192"/>
    </location>
</feature>
<evidence type="ECO:0000313" key="2">
    <source>
        <dbReference type="EMBL" id="RNF18330.1"/>
    </source>
</evidence>
<accession>A0A3R7LPH7</accession>
<dbReference type="RefSeq" id="XP_029228452.1">
    <property type="nucleotide sequence ID" value="XM_029371457.1"/>
</dbReference>
<gene>
    <name evidence="2" type="ORF">Tco025E_04547</name>
</gene>
<feature type="region of interest" description="Disordered" evidence="1">
    <location>
        <begin position="156"/>
        <end position="193"/>
    </location>
</feature>
<dbReference type="Proteomes" id="UP000284403">
    <property type="component" value="Unassembled WGS sequence"/>
</dbReference>
<evidence type="ECO:0000256" key="1">
    <source>
        <dbReference type="SAM" id="MobiDB-lite"/>
    </source>
</evidence>
<reference evidence="2 3" key="1">
    <citation type="journal article" date="2018" name="BMC Genomics">
        <title>Genomic comparison of Trypanosoma conorhini and Trypanosoma rangeli to Trypanosoma cruzi strains of high and low virulence.</title>
        <authorList>
            <person name="Bradwell K.R."/>
            <person name="Koparde V.N."/>
            <person name="Matveyev A.V."/>
            <person name="Serrano M.G."/>
            <person name="Alves J.M."/>
            <person name="Parikh H."/>
            <person name="Huang B."/>
            <person name="Lee V."/>
            <person name="Espinosa-Alvarez O."/>
            <person name="Ortiz P.A."/>
            <person name="Costa-Martins A.G."/>
            <person name="Teixeira M.M."/>
            <person name="Buck G.A."/>
        </authorList>
    </citation>
    <scope>NUCLEOTIDE SEQUENCE [LARGE SCALE GENOMIC DNA]</scope>
    <source>
        <strain evidence="2 3">025E</strain>
    </source>
</reference>
<comment type="caution">
    <text evidence="2">The sequence shown here is derived from an EMBL/GenBank/DDBJ whole genome shotgun (WGS) entry which is preliminary data.</text>
</comment>
<name>A0A3R7LPH7_9TRYP</name>
<evidence type="ECO:0000313" key="3">
    <source>
        <dbReference type="Proteomes" id="UP000284403"/>
    </source>
</evidence>
<organism evidence="2 3">
    <name type="scientific">Trypanosoma conorhini</name>
    <dbReference type="NCBI Taxonomy" id="83891"/>
    <lineage>
        <taxon>Eukaryota</taxon>
        <taxon>Discoba</taxon>
        <taxon>Euglenozoa</taxon>
        <taxon>Kinetoplastea</taxon>
        <taxon>Metakinetoplastina</taxon>
        <taxon>Trypanosomatida</taxon>
        <taxon>Trypanosomatidae</taxon>
        <taxon>Trypanosoma</taxon>
    </lineage>
</organism>